<dbReference type="EMBL" id="QOCE01000047">
    <property type="protein sequence ID" value="RBW51018.1"/>
    <property type="molecule type" value="Genomic_DNA"/>
</dbReference>
<reference evidence="2 3" key="1">
    <citation type="submission" date="2018-07" db="EMBL/GenBank/DDBJ databases">
        <title>Modular assembly of carbohydrate-degrading microbial communities in the ocean.</title>
        <authorList>
            <person name="Enke T.N."/>
            <person name="Datta M.S."/>
            <person name="Schwartzman J.A."/>
            <person name="Cermak N."/>
            <person name="Schmitz D.A."/>
            <person name="Barrere J."/>
            <person name="Cordero O.X."/>
        </authorList>
    </citation>
    <scope>NUCLEOTIDE SEQUENCE [LARGE SCALE GENOMIC DNA]</scope>
    <source>
        <strain evidence="2 3">C3M10</strain>
    </source>
</reference>
<accession>A0A366WLI9</accession>
<evidence type="ECO:0008006" key="4">
    <source>
        <dbReference type="Google" id="ProtNLM"/>
    </source>
</evidence>
<name>A0A366WLI9_9RHOB</name>
<protein>
    <recommendedName>
        <fullName evidence="4">Antitoxin</fullName>
    </recommendedName>
</protein>
<organism evidence="2 3">
    <name type="scientific">Phaeobacter gallaeciensis</name>
    <dbReference type="NCBI Taxonomy" id="60890"/>
    <lineage>
        <taxon>Bacteria</taxon>
        <taxon>Pseudomonadati</taxon>
        <taxon>Pseudomonadota</taxon>
        <taxon>Alphaproteobacteria</taxon>
        <taxon>Rhodobacterales</taxon>
        <taxon>Roseobacteraceae</taxon>
        <taxon>Phaeobacter</taxon>
    </lineage>
</organism>
<evidence type="ECO:0000313" key="3">
    <source>
        <dbReference type="Proteomes" id="UP000252706"/>
    </source>
</evidence>
<dbReference type="Gene3D" id="3.40.1620.10">
    <property type="entry name" value="YefM-like domain"/>
    <property type="match status" value="1"/>
</dbReference>
<dbReference type="Proteomes" id="UP000252706">
    <property type="component" value="Unassembled WGS sequence"/>
</dbReference>
<evidence type="ECO:0000256" key="1">
    <source>
        <dbReference type="ARBA" id="ARBA00009981"/>
    </source>
</evidence>
<dbReference type="SUPFAM" id="SSF143120">
    <property type="entry name" value="YefM-like"/>
    <property type="match status" value="1"/>
</dbReference>
<dbReference type="InterPro" id="IPR036165">
    <property type="entry name" value="YefM-like_sf"/>
</dbReference>
<gene>
    <name evidence="2" type="ORF">DS909_20950</name>
</gene>
<evidence type="ECO:0000313" key="2">
    <source>
        <dbReference type="EMBL" id="RBW51018.1"/>
    </source>
</evidence>
<dbReference type="AlphaFoldDB" id="A0A366WLI9"/>
<comment type="similarity">
    <text evidence="1">Belongs to the phD/YefM antitoxin family.</text>
</comment>
<dbReference type="RefSeq" id="WP_113825523.1">
    <property type="nucleotide sequence ID" value="NZ_QOCE01000047.1"/>
</dbReference>
<sequence length="85" mass="10052">MIKLCSITRLRDNLGKFVHDADYHQDRFLILKNGREVAGLVPVRDVKLLDNATNRSMDYKAYQVAEELMRWRIIKEGMERFEPRG</sequence>
<dbReference type="OrthoDB" id="7871907at2"/>
<proteinExistence type="inferred from homology"/>
<comment type="caution">
    <text evidence="2">The sequence shown here is derived from an EMBL/GenBank/DDBJ whole genome shotgun (WGS) entry which is preliminary data.</text>
</comment>